<dbReference type="FunFam" id="2.10.25.10:FF:000236">
    <property type="entry name" value="BMP-binding endothelial regulator protein-like"/>
    <property type="match status" value="1"/>
</dbReference>
<comment type="subcellular location">
    <subcellularLocation>
        <location evidence="1">Secreted</location>
    </subcellularLocation>
</comment>
<dbReference type="SMART" id="SM00832">
    <property type="entry name" value="C8"/>
    <property type="match status" value="1"/>
</dbReference>
<dbReference type="OrthoDB" id="6019304at2759"/>
<dbReference type="Gene3D" id="2.10.70.10">
    <property type="entry name" value="Complement Module, domain 1"/>
    <property type="match status" value="1"/>
</dbReference>
<feature type="non-terminal residue" evidence="8">
    <location>
        <position position="719"/>
    </location>
</feature>
<dbReference type="PANTHER" id="PTHR46698:SF4">
    <property type="entry name" value="CROSSVEINLESS 2"/>
    <property type="match status" value="1"/>
</dbReference>
<dbReference type="GO" id="GO:0005576">
    <property type="term" value="C:extracellular region"/>
    <property type="evidence" value="ECO:0007669"/>
    <property type="project" value="UniProtKB-SubCell"/>
</dbReference>
<dbReference type="InterPro" id="IPR002919">
    <property type="entry name" value="TIL_dom"/>
</dbReference>
<reference evidence="8" key="1">
    <citation type="journal article" date="2004" name="Nature">
        <title>Genome duplication in the teleost fish Tetraodon nigroviridis reveals the early vertebrate proto-karyotype.</title>
        <authorList>
            <person name="Jaillon O."/>
            <person name="Aury J.-M."/>
            <person name="Brunet F."/>
            <person name="Petit J.-L."/>
            <person name="Stange-Thomann N."/>
            <person name="Mauceli E."/>
            <person name="Bouneau L."/>
            <person name="Fischer C."/>
            <person name="Ozouf-Costaz C."/>
            <person name="Bernot A."/>
            <person name="Nicaud S."/>
            <person name="Jaffe D."/>
            <person name="Fisher S."/>
            <person name="Lutfalla G."/>
            <person name="Dossat C."/>
            <person name="Segurens B."/>
            <person name="Dasilva C."/>
            <person name="Salanoubat M."/>
            <person name="Levy M."/>
            <person name="Boudet N."/>
            <person name="Castellano S."/>
            <person name="Anthouard V."/>
            <person name="Jubin C."/>
            <person name="Castelli V."/>
            <person name="Katinka M."/>
            <person name="Vacherie B."/>
            <person name="Biemont C."/>
            <person name="Skalli Z."/>
            <person name="Cattolico L."/>
            <person name="Poulain J."/>
            <person name="De Berardinis V."/>
            <person name="Cruaud C."/>
            <person name="Duprat S."/>
            <person name="Brottier P."/>
            <person name="Coutanceau J.-P."/>
            <person name="Gouzy J."/>
            <person name="Parra G."/>
            <person name="Lardier G."/>
            <person name="Chapple C."/>
            <person name="McKernan K.J."/>
            <person name="McEwan P."/>
            <person name="Bosak S."/>
            <person name="Kellis M."/>
            <person name="Volff J.-N."/>
            <person name="Guigo R."/>
            <person name="Zody M.C."/>
            <person name="Mesirov J."/>
            <person name="Lindblad-Toh K."/>
            <person name="Birren B."/>
            <person name="Nusbaum C."/>
            <person name="Kahn D."/>
            <person name="Robinson-Rechavi M."/>
            <person name="Laudet V."/>
            <person name="Schachter V."/>
            <person name="Quetier F."/>
            <person name="Saurin W."/>
            <person name="Scarpelli C."/>
            <person name="Wincker P."/>
            <person name="Lander E.S."/>
            <person name="Weissenbach J."/>
            <person name="Roest Crollius H."/>
        </authorList>
    </citation>
    <scope>NUCLEOTIDE SEQUENCE [LARGE SCALE GENOMIC DNA]</scope>
</reference>
<dbReference type="Pfam" id="PF08742">
    <property type="entry name" value="C8"/>
    <property type="match status" value="1"/>
</dbReference>
<feature type="domain" description="VWFD" evidence="7">
    <location>
        <begin position="371"/>
        <end position="567"/>
    </location>
</feature>
<keyword evidence="3" id="KW-0732">Signal</keyword>
<dbReference type="Pfam" id="PF00093">
    <property type="entry name" value="VWC"/>
    <property type="match status" value="2"/>
</dbReference>
<dbReference type="SUPFAM" id="SSF57603">
    <property type="entry name" value="FnI-like domain"/>
    <property type="match status" value="2"/>
</dbReference>
<accession>Q4S463</accession>
<evidence type="ECO:0000256" key="5">
    <source>
        <dbReference type="ARBA" id="ARBA00023157"/>
    </source>
</evidence>
<evidence type="ECO:0000259" key="7">
    <source>
        <dbReference type="PROSITE" id="PS51233"/>
    </source>
</evidence>
<organism evidence="8">
    <name type="scientific">Tetraodon nigroviridis</name>
    <name type="common">Spotted green pufferfish</name>
    <name type="synonym">Chelonodon nigroviridis</name>
    <dbReference type="NCBI Taxonomy" id="99883"/>
    <lineage>
        <taxon>Eukaryota</taxon>
        <taxon>Metazoa</taxon>
        <taxon>Chordata</taxon>
        <taxon>Craniata</taxon>
        <taxon>Vertebrata</taxon>
        <taxon>Euteleostomi</taxon>
        <taxon>Actinopterygii</taxon>
        <taxon>Neopterygii</taxon>
        <taxon>Teleostei</taxon>
        <taxon>Neoteleostei</taxon>
        <taxon>Acanthomorphata</taxon>
        <taxon>Eupercaria</taxon>
        <taxon>Tetraodontiformes</taxon>
        <taxon>Tetradontoidea</taxon>
        <taxon>Tetraodontidae</taxon>
        <taxon>Tetraodon</taxon>
    </lineage>
</organism>
<dbReference type="PROSITE" id="PS51233">
    <property type="entry name" value="VWFD"/>
    <property type="match status" value="2"/>
</dbReference>
<dbReference type="InterPro" id="IPR001846">
    <property type="entry name" value="VWF_type-D"/>
</dbReference>
<dbReference type="Gene3D" id="6.20.200.20">
    <property type="match status" value="1"/>
</dbReference>
<evidence type="ECO:0000256" key="2">
    <source>
        <dbReference type="ARBA" id="ARBA00022525"/>
    </source>
</evidence>
<keyword evidence="5" id="KW-1015">Disulfide bond</keyword>
<feature type="domain" description="VWFD" evidence="7">
    <location>
        <begin position="285"/>
        <end position="336"/>
    </location>
</feature>
<evidence type="ECO:0000259" key="6">
    <source>
        <dbReference type="PROSITE" id="PS50184"/>
    </source>
</evidence>
<reference evidence="8" key="2">
    <citation type="submission" date="2004-02" db="EMBL/GenBank/DDBJ databases">
        <authorList>
            <consortium name="Genoscope"/>
            <consortium name="Whitehead Institute Centre for Genome Research"/>
        </authorList>
    </citation>
    <scope>NUCLEOTIDE SEQUENCE</scope>
</reference>
<dbReference type="SMART" id="SM00216">
    <property type="entry name" value="VWD"/>
    <property type="match status" value="1"/>
</dbReference>
<dbReference type="SMART" id="SM00214">
    <property type="entry name" value="VWC"/>
    <property type="match status" value="2"/>
</dbReference>
<comment type="caution">
    <text evidence="8">The sequence shown here is derived from an EMBL/GenBank/DDBJ whole genome shotgun (WGS) entry which is preliminary data.</text>
</comment>
<dbReference type="PANTHER" id="PTHR46698">
    <property type="entry name" value="CROSSVEINLESS 2"/>
    <property type="match status" value="1"/>
</dbReference>
<evidence type="ECO:0000256" key="1">
    <source>
        <dbReference type="ARBA" id="ARBA00004613"/>
    </source>
</evidence>
<keyword evidence="2" id="KW-0964">Secreted</keyword>
<dbReference type="InterPro" id="IPR052424">
    <property type="entry name" value="Kielin_Chordin-BMP_Reg"/>
</dbReference>
<dbReference type="PROSITE" id="PS50184">
    <property type="entry name" value="VWFC_2"/>
    <property type="match status" value="2"/>
</dbReference>
<dbReference type="InterPro" id="IPR036084">
    <property type="entry name" value="Ser_inhib-like_sf"/>
</dbReference>
<dbReference type="KEGG" id="tng:GSTEN00024328G001"/>
<gene>
    <name evidence="8" type="ORF">GSTENG00024328001</name>
</gene>
<dbReference type="CDD" id="cd19941">
    <property type="entry name" value="TIL"/>
    <property type="match status" value="1"/>
</dbReference>
<dbReference type="SUPFAM" id="SSF57567">
    <property type="entry name" value="Serine protease inhibitors"/>
    <property type="match status" value="1"/>
</dbReference>
<dbReference type="EMBL" id="CAAE01014743">
    <property type="protein sequence ID" value="CAG04569.1"/>
    <property type="molecule type" value="Genomic_DNA"/>
</dbReference>
<proteinExistence type="predicted"/>
<feature type="domain" description="VWFC" evidence="6">
    <location>
        <begin position="222"/>
        <end position="281"/>
    </location>
</feature>
<evidence type="ECO:0000313" key="8">
    <source>
        <dbReference type="EMBL" id="CAG04569.1"/>
    </source>
</evidence>
<name>Q4S463_TETNG</name>
<dbReference type="Pfam" id="PF00094">
    <property type="entry name" value="VWD"/>
    <property type="match status" value="2"/>
</dbReference>
<dbReference type="InterPro" id="IPR014853">
    <property type="entry name" value="VWF/SSPO/ZAN-like_Cys-rich_dom"/>
</dbReference>
<dbReference type="PROSITE" id="PS01208">
    <property type="entry name" value="VWFC_1"/>
    <property type="match status" value="2"/>
</dbReference>
<evidence type="ECO:0000256" key="3">
    <source>
        <dbReference type="ARBA" id="ARBA00022729"/>
    </source>
</evidence>
<keyword evidence="4" id="KW-0677">Repeat</keyword>
<protein>
    <submittedName>
        <fullName evidence="8">(spotted green pufferfish) hypothetical protein</fullName>
    </submittedName>
</protein>
<dbReference type="InterPro" id="IPR001007">
    <property type="entry name" value="VWF_dom"/>
</dbReference>
<dbReference type="AlphaFoldDB" id="Q4S463"/>
<dbReference type="Pfam" id="PF01826">
    <property type="entry name" value="TIL"/>
    <property type="match status" value="1"/>
</dbReference>
<dbReference type="Gene3D" id="2.10.25.10">
    <property type="entry name" value="Laminin"/>
    <property type="match status" value="1"/>
</dbReference>
<feature type="non-terminal residue" evidence="8">
    <location>
        <position position="1"/>
    </location>
</feature>
<sequence length="719" mass="79380">WTSSIKPCITRRCQEGVVTEAEVQCVVHCKNPKIHPKKCCPTCPSCIFEGHLYKEKEEFSPEGNPCIRCTCTGGRTLCVKEACPVLSCPAHLTHTPPGQCCPRCLDWGLEPHPERHPLLFDLQVRGRSLICLWEAVCSTVKSTRTGLPSSTTTAPPAPARFPRDLSPGLPSVPPVCPTQINFPSSSQDSTVVCRRRCSRPGSCHGDQCCDECLSYVKVEDVKYCRVRSKIYREGDMWSSVNCTLCACVKGSVQCRPKQCVPISSCPSNKILNRTGCCPVCTEKPGVCTVFGDPHYNTFDGRTFNFQGTCQYVLTRDCGGAPSGAPGNSINNHPDWSFTEGVVTEAEVQCVVHCKNPKIHPKKCCPTCPKPGVCTVFGDPHYNTFDGRTFNFQGTCQYVLTRDCGGAPSGAPGNSINNHPDWSFTVLVKNDARRTRSFSWTQSVEVRLGGLTLSLHQHLTVRRNGTRIALPYHGPGVHIDLDGYLLKLTTIAARVQMTTSFTGLEITWDGDSFVEVVAAPHLRGRLCGLCGNYNGHKRDDIMGGDGLFKFDVDEFAESWRVEGNEVCSQQQPPRRPVSFLCHGSVKVKFRAHRECQKIKLWEFQKCHRVVDFTPFYRSCVTDMCECPIHKNCYCESFIAYSRACEREGVSVPWKADAACMATQCKHGAVYDTCGPGCTKTCDNWNEIGPCHKPCVAGCHCPANLVLFQGRCIKPTACPGR</sequence>
<feature type="domain" description="VWFC" evidence="6">
    <location>
        <begin position="44"/>
        <end position="105"/>
    </location>
</feature>
<evidence type="ECO:0000256" key="4">
    <source>
        <dbReference type="ARBA" id="ARBA00022737"/>
    </source>
</evidence>